<proteinExistence type="predicted"/>
<dbReference type="SUPFAM" id="SSF81301">
    <property type="entry name" value="Nucleotidyltransferase"/>
    <property type="match status" value="1"/>
</dbReference>
<dbReference type="AlphaFoldDB" id="A0A6A6U4X4"/>
<accession>A0A6A6U4X4</accession>
<dbReference type="PANTHER" id="PTHR34822:SF1">
    <property type="entry name" value="GRPB FAMILY PROTEIN"/>
    <property type="match status" value="1"/>
</dbReference>
<dbReference type="Pfam" id="PF04229">
    <property type="entry name" value="GrpB"/>
    <property type="match status" value="1"/>
</dbReference>
<dbReference type="Proteomes" id="UP000799302">
    <property type="component" value="Unassembled WGS sequence"/>
</dbReference>
<gene>
    <name evidence="1" type="ORF">BT63DRAFT_481418</name>
</gene>
<dbReference type="PANTHER" id="PTHR34822">
    <property type="entry name" value="GRPB DOMAIN PROTEIN (AFU_ORTHOLOGUE AFUA_1G01530)"/>
    <property type="match status" value="1"/>
</dbReference>
<name>A0A6A6U4X4_9PEZI</name>
<dbReference type="EMBL" id="MU004238">
    <property type="protein sequence ID" value="KAF2666960.1"/>
    <property type="molecule type" value="Genomic_DNA"/>
</dbReference>
<keyword evidence="2" id="KW-1185">Reference proteome</keyword>
<organism evidence="1 2">
    <name type="scientific">Microthyrium microscopicum</name>
    <dbReference type="NCBI Taxonomy" id="703497"/>
    <lineage>
        <taxon>Eukaryota</taxon>
        <taxon>Fungi</taxon>
        <taxon>Dikarya</taxon>
        <taxon>Ascomycota</taxon>
        <taxon>Pezizomycotina</taxon>
        <taxon>Dothideomycetes</taxon>
        <taxon>Dothideomycetes incertae sedis</taxon>
        <taxon>Microthyriales</taxon>
        <taxon>Microthyriaceae</taxon>
        <taxon>Microthyrium</taxon>
    </lineage>
</organism>
<protein>
    <submittedName>
        <fullName evidence="1">Uncharacterized protein</fullName>
    </submittedName>
</protein>
<dbReference type="OrthoDB" id="630895at2759"/>
<dbReference type="Gene3D" id="3.30.460.10">
    <property type="entry name" value="Beta Polymerase, domain 2"/>
    <property type="match status" value="1"/>
</dbReference>
<evidence type="ECO:0000313" key="1">
    <source>
        <dbReference type="EMBL" id="KAF2666960.1"/>
    </source>
</evidence>
<reference evidence="1" key="1">
    <citation type="journal article" date="2020" name="Stud. Mycol.">
        <title>101 Dothideomycetes genomes: a test case for predicting lifestyles and emergence of pathogens.</title>
        <authorList>
            <person name="Haridas S."/>
            <person name="Albert R."/>
            <person name="Binder M."/>
            <person name="Bloem J."/>
            <person name="Labutti K."/>
            <person name="Salamov A."/>
            <person name="Andreopoulos B."/>
            <person name="Baker S."/>
            <person name="Barry K."/>
            <person name="Bills G."/>
            <person name="Bluhm B."/>
            <person name="Cannon C."/>
            <person name="Castanera R."/>
            <person name="Culley D."/>
            <person name="Daum C."/>
            <person name="Ezra D."/>
            <person name="Gonzalez J."/>
            <person name="Henrissat B."/>
            <person name="Kuo A."/>
            <person name="Liang C."/>
            <person name="Lipzen A."/>
            <person name="Lutzoni F."/>
            <person name="Magnuson J."/>
            <person name="Mondo S."/>
            <person name="Nolan M."/>
            <person name="Ohm R."/>
            <person name="Pangilinan J."/>
            <person name="Park H.-J."/>
            <person name="Ramirez L."/>
            <person name="Alfaro M."/>
            <person name="Sun H."/>
            <person name="Tritt A."/>
            <person name="Yoshinaga Y."/>
            <person name="Zwiers L.-H."/>
            <person name="Turgeon B."/>
            <person name="Goodwin S."/>
            <person name="Spatafora J."/>
            <person name="Crous P."/>
            <person name="Grigoriev I."/>
        </authorList>
    </citation>
    <scope>NUCLEOTIDE SEQUENCE</scope>
    <source>
        <strain evidence="1">CBS 115976</strain>
    </source>
</reference>
<dbReference type="InterPro" id="IPR043519">
    <property type="entry name" value="NT_sf"/>
</dbReference>
<evidence type="ECO:0000313" key="2">
    <source>
        <dbReference type="Proteomes" id="UP000799302"/>
    </source>
</evidence>
<sequence>MKFIIQPYNPSWPEEFQRVKASLETILNEVDYVSIEHVGSTSIPGMAAKPVIDIDIIVKPSSLVASRVALVGAGYLDMGEIHLRGQFQFRQPGYGRLEPALGEKDADGRPRRNTYVMIEGCLPLRNHLDVRRVLLEDADLREEYAAFKYSLADKDHKDVGAFAGAKTEIIWKILRTAGWSEEDYAPLRLANTK</sequence>
<dbReference type="InterPro" id="IPR007344">
    <property type="entry name" value="GrpB/CoaE"/>
</dbReference>